<dbReference type="Gene3D" id="3.30.565.10">
    <property type="entry name" value="Histidine kinase-like ATPase, C-terminal domain"/>
    <property type="match status" value="1"/>
</dbReference>
<evidence type="ECO:0000259" key="8">
    <source>
        <dbReference type="SMART" id="SM00065"/>
    </source>
</evidence>
<protein>
    <recommendedName>
        <fullName evidence="2">histidine kinase</fullName>
        <ecNumber evidence="2">2.7.13.3</ecNumber>
    </recommendedName>
</protein>
<keyword evidence="11" id="KW-1185">Reference proteome</keyword>
<evidence type="ECO:0000256" key="2">
    <source>
        <dbReference type="ARBA" id="ARBA00012438"/>
    </source>
</evidence>
<dbReference type="AlphaFoldDB" id="A0A8J3GMT7"/>
<dbReference type="InterPro" id="IPR036890">
    <property type="entry name" value="HATPase_C_sf"/>
</dbReference>
<evidence type="ECO:0000256" key="5">
    <source>
        <dbReference type="ARBA" id="ARBA00022741"/>
    </source>
</evidence>
<dbReference type="InterPro" id="IPR029016">
    <property type="entry name" value="GAF-like_dom_sf"/>
</dbReference>
<evidence type="ECO:0000313" key="10">
    <source>
        <dbReference type="EMBL" id="GHD19944.1"/>
    </source>
</evidence>
<reference evidence="10" key="1">
    <citation type="journal article" date="2014" name="Int. J. Syst. Evol. Microbiol.">
        <title>Complete genome sequence of Corynebacterium casei LMG S-19264T (=DSM 44701T), isolated from a smear-ripened cheese.</title>
        <authorList>
            <consortium name="US DOE Joint Genome Institute (JGI-PGF)"/>
            <person name="Walter F."/>
            <person name="Albersmeier A."/>
            <person name="Kalinowski J."/>
            <person name="Ruckert C."/>
        </authorList>
    </citation>
    <scope>NUCLEOTIDE SEQUENCE</scope>
    <source>
        <strain evidence="10">KCTC 42249</strain>
    </source>
</reference>
<dbReference type="Gene3D" id="3.30.450.40">
    <property type="match status" value="1"/>
</dbReference>
<keyword evidence="6 10" id="KW-0418">Kinase</keyword>
<evidence type="ECO:0000256" key="6">
    <source>
        <dbReference type="ARBA" id="ARBA00022777"/>
    </source>
</evidence>
<dbReference type="GO" id="GO:0004673">
    <property type="term" value="F:protein histidine kinase activity"/>
    <property type="evidence" value="ECO:0007669"/>
    <property type="project" value="UniProtKB-EC"/>
</dbReference>
<dbReference type="SMART" id="SM00911">
    <property type="entry name" value="HWE_HK"/>
    <property type="match status" value="1"/>
</dbReference>
<dbReference type="SUPFAM" id="SSF55785">
    <property type="entry name" value="PYP-like sensor domain (PAS domain)"/>
    <property type="match status" value="1"/>
</dbReference>
<name>A0A8J3GMT7_9HYPH</name>
<feature type="domain" description="Signal transduction histidine kinase HWE region" evidence="9">
    <location>
        <begin position="320"/>
        <end position="402"/>
    </location>
</feature>
<dbReference type="SMART" id="SM00065">
    <property type="entry name" value="GAF"/>
    <property type="match status" value="1"/>
</dbReference>
<dbReference type="InterPro" id="IPR011102">
    <property type="entry name" value="Sig_transdc_His_kinase_HWE"/>
</dbReference>
<evidence type="ECO:0000256" key="3">
    <source>
        <dbReference type="ARBA" id="ARBA00022553"/>
    </source>
</evidence>
<dbReference type="SUPFAM" id="SSF55781">
    <property type="entry name" value="GAF domain-like"/>
    <property type="match status" value="1"/>
</dbReference>
<keyword evidence="7" id="KW-0067">ATP-binding</keyword>
<dbReference type="PANTHER" id="PTHR41523">
    <property type="entry name" value="TWO-COMPONENT SYSTEM SENSOR PROTEIN"/>
    <property type="match status" value="1"/>
</dbReference>
<keyword evidence="4" id="KW-0808">Transferase</keyword>
<dbReference type="InterPro" id="IPR003018">
    <property type="entry name" value="GAF"/>
</dbReference>
<dbReference type="PANTHER" id="PTHR41523:SF7">
    <property type="entry name" value="HISTIDINE KINASE"/>
    <property type="match status" value="1"/>
</dbReference>
<comment type="caution">
    <text evidence="10">The sequence shown here is derived from an EMBL/GenBank/DDBJ whole genome shotgun (WGS) entry which is preliminary data.</text>
</comment>
<evidence type="ECO:0000259" key="9">
    <source>
        <dbReference type="SMART" id="SM00911"/>
    </source>
</evidence>
<dbReference type="InterPro" id="IPR035965">
    <property type="entry name" value="PAS-like_dom_sf"/>
</dbReference>
<dbReference type="Proteomes" id="UP000630142">
    <property type="component" value="Unassembled WGS sequence"/>
</dbReference>
<evidence type="ECO:0000256" key="4">
    <source>
        <dbReference type="ARBA" id="ARBA00022679"/>
    </source>
</evidence>
<comment type="catalytic activity">
    <reaction evidence="1">
        <text>ATP + protein L-histidine = ADP + protein N-phospho-L-histidine.</text>
        <dbReference type="EC" id="2.7.13.3"/>
    </reaction>
</comment>
<keyword evidence="3" id="KW-0597">Phosphoprotein</keyword>
<dbReference type="EC" id="2.7.13.3" evidence="2"/>
<dbReference type="EMBL" id="BMZQ01000002">
    <property type="protein sequence ID" value="GHD19944.1"/>
    <property type="molecule type" value="Genomic_DNA"/>
</dbReference>
<proteinExistence type="predicted"/>
<evidence type="ECO:0000256" key="7">
    <source>
        <dbReference type="ARBA" id="ARBA00022840"/>
    </source>
</evidence>
<feature type="domain" description="GAF" evidence="8">
    <location>
        <begin position="37"/>
        <end position="181"/>
    </location>
</feature>
<dbReference type="Pfam" id="PF01590">
    <property type="entry name" value="GAF"/>
    <property type="match status" value="1"/>
</dbReference>
<reference evidence="10" key="2">
    <citation type="submission" date="2020-09" db="EMBL/GenBank/DDBJ databases">
        <authorList>
            <person name="Sun Q."/>
            <person name="Kim S."/>
        </authorList>
    </citation>
    <scope>NUCLEOTIDE SEQUENCE</scope>
    <source>
        <strain evidence="10">KCTC 42249</strain>
    </source>
</reference>
<dbReference type="GO" id="GO:0005524">
    <property type="term" value="F:ATP binding"/>
    <property type="evidence" value="ECO:0007669"/>
    <property type="project" value="UniProtKB-KW"/>
</dbReference>
<evidence type="ECO:0000256" key="1">
    <source>
        <dbReference type="ARBA" id="ARBA00000085"/>
    </source>
</evidence>
<evidence type="ECO:0000313" key="11">
    <source>
        <dbReference type="Proteomes" id="UP000630142"/>
    </source>
</evidence>
<keyword evidence="5" id="KW-0547">Nucleotide-binding</keyword>
<dbReference type="RefSeq" id="WP_189505668.1">
    <property type="nucleotide sequence ID" value="NZ_BMZQ01000002.1"/>
</dbReference>
<sequence>MTVAEDQRGILPQHVRDVLESDSRNEALRSLDIALSGSDADFDAITALASQIMQTPVALVTLLGRERQEFRSKVGTELDGTPSHISFCAHTIAEAGNAPFLVPNAADDSRFTENELVTGPLHIRFYAGVPLTVAGEKVGSLCVLDTEPREQPRPAQLSQLESMATLVSSLLHLKDSARRGDIARTALIREKKRHTLALEAASIASWVWDLRTNRIECDDLLPQMLGLPITSSLRASDLFRAIDRRDRRQSMLQLRQALETNGEYAGEYRVGRSQPERWLGTRGRVLDRDAKGTPTLVFGVNFDITTTKTSQERQRLLLREINHRVKNTLATVQALATQTVRHAREPREFLAAFTGRLQALGLAHGLLSDMEWGGIDLAEVVRLQAMPFTDKADPRINATGPAISLSPDQALGMGLILHELGSNALKHGALSVSTGRVDLTWRLDGDREHPRVSLLWEEHDGPAVSRPSRSGFGSILIKRSLDKVLGAKVDHRFEPEGVQAEISLPLE</sequence>
<organism evidence="10 11">
    <name type="scientific">Tianweitania populi</name>
    <dbReference type="NCBI Taxonomy" id="1607949"/>
    <lineage>
        <taxon>Bacteria</taxon>
        <taxon>Pseudomonadati</taxon>
        <taxon>Pseudomonadota</taxon>
        <taxon>Alphaproteobacteria</taxon>
        <taxon>Hyphomicrobiales</taxon>
        <taxon>Phyllobacteriaceae</taxon>
        <taxon>Tianweitania</taxon>
    </lineage>
</organism>
<dbReference type="Pfam" id="PF07536">
    <property type="entry name" value="HWE_HK"/>
    <property type="match status" value="1"/>
</dbReference>
<accession>A0A8J3GMT7</accession>
<gene>
    <name evidence="10" type="ORF">GCM10016234_32210</name>
</gene>
<dbReference type="Gene3D" id="3.30.450.20">
    <property type="entry name" value="PAS domain"/>
    <property type="match status" value="1"/>
</dbReference>